<evidence type="ECO:0000313" key="7">
    <source>
        <dbReference type="EMBL" id="BBI49528.1"/>
    </source>
</evidence>
<reference evidence="8" key="1">
    <citation type="journal article" date="2019" name="Microbiol. Resour. Announc.">
        <title>Complete Genome Sequence of Halomonas olivaria, a Moderately Halophilic Bacterium Isolated from Olive Processing Effluents, Obtained by Nanopore Sequencing.</title>
        <authorList>
            <person name="Nagata S."/>
            <person name="Ii K.M."/>
            <person name="Tsukimi T."/>
            <person name="Miura M.C."/>
            <person name="Galipon J."/>
            <person name="Arakawa K."/>
        </authorList>
    </citation>
    <scope>NUCLEOTIDE SEQUENCE [LARGE SCALE GENOMIC DNA]</scope>
    <source>
        <strain evidence="8">TYRC17</strain>
    </source>
</reference>
<dbReference type="EMBL" id="AP019416">
    <property type="protein sequence ID" value="BBI49528.1"/>
    <property type="molecule type" value="Genomic_DNA"/>
</dbReference>
<gene>
    <name evidence="7" type="ORF">HORIV_19490</name>
</gene>
<evidence type="ECO:0000256" key="1">
    <source>
        <dbReference type="ARBA" id="ARBA00017446"/>
    </source>
</evidence>
<keyword evidence="2" id="KW-0479">Metal-binding</keyword>
<dbReference type="SUPFAM" id="SSF51621">
    <property type="entry name" value="Phosphoenolpyruvate/pyruvate domain"/>
    <property type="match status" value="1"/>
</dbReference>
<protein>
    <recommendedName>
        <fullName evidence="1">Isocitrate lyase</fullName>
    </recommendedName>
    <alternativeName>
        <fullName evidence="5">Isocitrase</fullName>
    </alternativeName>
    <alternativeName>
        <fullName evidence="6">Isocitratase</fullName>
    </alternativeName>
</protein>
<comment type="catalytic activity">
    <reaction evidence="4">
        <text>D-threo-isocitrate = glyoxylate + succinate</text>
        <dbReference type="Rhea" id="RHEA:13245"/>
        <dbReference type="ChEBI" id="CHEBI:15562"/>
        <dbReference type="ChEBI" id="CHEBI:30031"/>
        <dbReference type="ChEBI" id="CHEBI:36655"/>
        <dbReference type="EC" id="4.1.3.1"/>
    </reaction>
</comment>
<proteinExistence type="predicted"/>
<evidence type="ECO:0000256" key="2">
    <source>
        <dbReference type="ARBA" id="ARBA00022723"/>
    </source>
</evidence>
<accession>A0ABM8HKQ6</accession>
<evidence type="ECO:0000256" key="3">
    <source>
        <dbReference type="ARBA" id="ARBA00023239"/>
    </source>
</evidence>
<sequence length="142" mass="15955">MADLIEELYTFLKQADAWELNHLFRALDEAKEAGDSGKEQELISKIDNFETHIVPIIADIDAGFGNAEATYLLAKKFIQAGACCIQLENQVSDEKQCGHQDGKVTVPHEDFLAKINAVRYAFWNSALKMALSWRVPTLWAQV</sequence>
<dbReference type="InterPro" id="IPR006254">
    <property type="entry name" value="Isocitrate_lyase"/>
</dbReference>
<dbReference type="Pfam" id="PF00463">
    <property type="entry name" value="ICL"/>
    <property type="match status" value="1"/>
</dbReference>
<name>A0ABM8HKQ6_9GAMM</name>
<organism evidence="7 8">
    <name type="scientific">Vreelandella olivaria</name>
    <dbReference type="NCBI Taxonomy" id="390919"/>
    <lineage>
        <taxon>Bacteria</taxon>
        <taxon>Pseudomonadati</taxon>
        <taxon>Pseudomonadota</taxon>
        <taxon>Gammaproteobacteria</taxon>
        <taxon>Oceanospirillales</taxon>
        <taxon>Halomonadaceae</taxon>
        <taxon>Vreelandella</taxon>
    </lineage>
</organism>
<dbReference type="PANTHER" id="PTHR21631:SF3">
    <property type="entry name" value="BIFUNCTIONAL GLYOXYLATE CYCLE PROTEIN"/>
    <property type="match status" value="1"/>
</dbReference>
<evidence type="ECO:0000313" key="8">
    <source>
        <dbReference type="Proteomes" id="UP000289555"/>
    </source>
</evidence>
<dbReference type="Gene3D" id="3.20.20.60">
    <property type="entry name" value="Phosphoenolpyruvate-binding domains"/>
    <property type="match status" value="1"/>
</dbReference>
<dbReference type="InterPro" id="IPR040442">
    <property type="entry name" value="Pyrv_kinase-like_dom_sf"/>
</dbReference>
<evidence type="ECO:0000256" key="4">
    <source>
        <dbReference type="ARBA" id="ARBA00023531"/>
    </source>
</evidence>
<evidence type="ECO:0000256" key="5">
    <source>
        <dbReference type="ARBA" id="ARBA00031022"/>
    </source>
</evidence>
<dbReference type="PANTHER" id="PTHR21631">
    <property type="entry name" value="ISOCITRATE LYASE/MALATE SYNTHASE"/>
    <property type="match status" value="1"/>
</dbReference>
<evidence type="ECO:0000256" key="6">
    <source>
        <dbReference type="ARBA" id="ARBA00031921"/>
    </source>
</evidence>
<dbReference type="Proteomes" id="UP000289555">
    <property type="component" value="Chromosome"/>
</dbReference>
<keyword evidence="8" id="KW-1185">Reference proteome</keyword>
<dbReference type="InterPro" id="IPR015813">
    <property type="entry name" value="Pyrv/PenolPyrv_kinase-like_dom"/>
</dbReference>
<keyword evidence="3" id="KW-0456">Lyase</keyword>